<keyword evidence="5" id="KW-1185">Reference proteome</keyword>
<comment type="function">
    <text evidence="1">May be involved in the biogenesis of curli organelles.</text>
</comment>
<dbReference type="Gene3D" id="2.60.40.2420">
    <property type="match status" value="1"/>
</dbReference>
<evidence type="ECO:0000256" key="1">
    <source>
        <dbReference type="ARBA" id="ARBA00003989"/>
    </source>
</evidence>
<proteinExistence type="predicted"/>
<dbReference type="EMBL" id="BAABDU010000004">
    <property type="protein sequence ID" value="GAA3771187.1"/>
    <property type="molecule type" value="Genomic_DNA"/>
</dbReference>
<name>A0ABP7GPK6_9FLAO</name>
<protein>
    <recommendedName>
        <fullName evidence="2">Curli production assembly/transport component CsgE</fullName>
    </recommendedName>
</protein>
<dbReference type="InterPro" id="IPR018900">
    <property type="entry name" value="Curli_CsgE"/>
</dbReference>
<evidence type="ECO:0000256" key="2">
    <source>
        <dbReference type="ARBA" id="ARBA00014024"/>
    </source>
</evidence>
<dbReference type="Pfam" id="PF10627">
    <property type="entry name" value="CsgE"/>
    <property type="match status" value="1"/>
</dbReference>
<evidence type="ECO:0000313" key="5">
    <source>
        <dbReference type="Proteomes" id="UP001500748"/>
    </source>
</evidence>
<sequence length="245" mass="28241">MKKYQNIIVAVFFIFFSEKGFSQAEYNKEVKAKIEVKEIENLLFITGTVENLKSEFKNISYKLSVFKKNKSNSNKSTNAQDGRVTLEPIQKVELSKTQVNYTKQDEVIVMLLIYDEENAIIGKNRIVFGEETESDAGKSLPVDGIEMIGIVANDAKTKLGNDFYDMFYAQYSKLKVHTTKIVTVQEELTFGRTTKITILVDGEIIEEFISRPEEDFLKYMADSAAQKLFKYFKDQEKQNKMITQY</sequence>
<dbReference type="InterPro" id="IPR053722">
    <property type="entry name" value="Curli_assembly_CsgC/AgfC"/>
</dbReference>
<dbReference type="Proteomes" id="UP001500748">
    <property type="component" value="Unassembled WGS sequence"/>
</dbReference>
<keyword evidence="3" id="KW-0732">Signal</keyword>
<reference evidence="5" key="1">
    <citation type="journal article" date="2019" name="Int. J. Syst. Evol. Microbiol.">
        <title>The Global Catalogue of Microorganisms (GCM) 10K type strain sequencing project: providing services to taxonomists for standard genome sequencing and annotation.</title>
        <authorList>
            <consortium name="The Broad Institute Genomics Platform"/>
            <consortium name="The Broad Institute Genome Sequencing Center for Infectious Disease"/>
            <person name="Wu L."/>
            <person name="Ma J."/>
        </authorList>
    </citation>
    <scope>NUCLEOTIDE SEQUENCE [LARGE SCALE GENOMIC DNA]</scope>
    <source>
        <strain evidence="5">JCM 17337</strain>
    </source>
</reference>
<comment type="caution">
    <text evidence="4">The sequence shown here is derived from an EMBL/GenBank/DDBJ whole genome shotgun (WGS) entry which is preliminary data.</text>
</comment>
<organism evidence="4 5">
    <name type="scientific">Flavobacterium ginsengiterrae</name>
    <dbReference type="NCBI Taxonomy" id="871695"/>
    <lineage>
        <taxon>Bacteria</taxon>
        <taxon>Pseudomonadati</taxon>
        <taxon>Bacteroidota</taxon>
        <taxon>Flavobacteriia</taxon>
        <taxon>Flavobacteriales</taxon>
        <taxon>Flavobacteriaceae</taxon>
        <taxon>Flavobacterium</taxon>
    </lineage>
</organism>
<evidence type="ECO:0000313" key="4">
    <source>
        <dbReference type="EMBL" id="GAA3771187.1"/>
    </source>
</evidence>
<gene>
    <name evidence="4" type="ORF">GCM10022423_26480</name>
</gene>
<dbReference type="RefSeq" id="WP_345145065.1">
    <property type="nucleotide sequence ID" value="NZ_BAABDU010000004.1"/>
</dbReference>
<evidence type="ECO:0000256" key="3">
    <source>
        <dbReference type="ARBA" id="ARBA00022729"/>
    </source>
</evidence>
<accession>A0ABP7GPK6</accession>